<gene>
    <name evidence="10" type="ORF">SAMN06275492_11528</name>
</gene>
<dbReference type="GO" id="GO:0016887">
    <property type="term" value="F:ATP hydrolysis activity"/>
    <property type="evidence" value="ECO:0007669"/>
    <property type="project" value="InterPro"/>
</dbReference>
<dbReference type="InterPro" id="IPR041569">
    <property type="entry name" value="AAA_lid_3"/>
</dbReference>
<keyword evidence="11" id="KW-1185">Reference proteome</keyword>
<feature type="domain" description="CDC48" evidence="8">
    <location>
        <begin position="101"/>
        <end position="166"/>
    </location>
</feature>
<evidence type="ECO:0000259" key="7">
    <source>
        <dbReference type="SMART" id="SM00382"/>
    </source>
</evidence>
<dbReference type="InterPro" id="IPR027417">
    <property type="entry name" value="P-loop_NTPase"/>
</dbReference>
<dbReference type="OrthoDB" id="9809379at2"/>
<accession>A0A1X7JS97</accession>
<organism evidence="10 11">
    <name type="scientific">Dethiosulfovibrio salsuginis</name>
    <dbReference type="NCBI Taxonomy" id="561720"/>
    <lineage>
        <taxon>Bacteria</taxon>
        <taxon>Thermotogati</taxon>
        <taxon>Synergistota</taxon>
        <taxon>Synergistia</taxon>
        <taxon>Synergistales</taxon>
        <taxon>Dethiosulfovibrionaceae</taxon>
        <taxon>Dethiosulfovibrio</taxon>
    </lineage>
</organism>
<dbReference type="FunFam" id="3.40.50.300:FF:000012">
    <property type="entry name" value="Transitional endoplasmic reticulum ATPase"/>
    <property type="match status" value="1"/>
</dbReference>
<keyword evidence="2" id="KW-0677">Repeat</keyword>
<dbReference type="STRING" id="561720.SAMN06275492_11528"/>
<dbReference type="AlphaFoldDB" id="A0A1X7JS97"/>
<evidence type="ECO:0000313" key="10">
    <source>
        <dbReference type="EMBL" id="SMG30644.1"/>
    </source>
</evidence>
<feature type="domain" description="CDC48 N-terminal subdomain" evidence="9">
    <location>
        <begin position="1"/>
        <end position="85"/>
    </location>
</feature>
<dbReference type="PROSITE" id="PS50890">
    <property type="entry name" value="PUA"/>
    <property type="match status" value="1"/>
</dbReference>
<sequence length="707" mass="77887">MLQVKDGSKKDIGRGIVRMDPADMGRLGLSDGEIVEIKGTRRTPVRLLATDHDNCGQEALFMDNLTRGNAGLSLDDRVSVHKVQVDFAMEVTIKPMTTMHLLEKDLDPKPLKEKIGGLPVIKGDRIRLSLGGGRDCDFQIVSTKPGGSVMLGPATELTVEKRTAGDRNEGVKYKDIGGLSGQLSRIREMIELPLRFPQAFLRLGVEPPKGVLLYGPPGTGKTVIAKAVANETEAWFTHISGPEIIGKYYGESEQRLRQVFEEAQAHAPSIIFIDEIDAIAPKREEMGGEKQVERRVVAQLLALMDGLQARGQIVVIAATNLPNSIDPALRRPGRFDREVPVPIPDRKGREEILQIHTRGMPLARDVDLSRIAEVTHGFVGADLEVLAKEAAMAALRGIMPSMDFEDPQVPYDRLRTMEIDMKNFSSALREVEPSAIREVFVERPNVTWDDVGGLDDVAMELREAVQWPLEHGDVFRRFRISPPKGIMIHGPSGTGKTLMVKALARESGANYISVKGPSLMSRYVGESERAIREVFRKAKQAAPSLLCFDEIESLVPVRGKDGGASSQFTDRVISQFLSEMGGMEDMDGVMVLATTNRIDLIDPAMFSAGRFDMVIELPLPDHDGRRAIFQVNLREKPLAQDVDLGELAKATEGATGGEISMICRMAATDAVREYIRAGETGQPTVEMRHFRKVLASRGRKKPVKEPQ</sequence>
<evidence type="ECO:0000256" key="3">
    <source>
        <dbReference type="ARBA" id="ARBA00022741"/>
    </source>
</evidence>
<dbReference type="Pfam" id="PF02933">
    <property type="entry name" value="CDC48_2"/>
    <property type="match status" value="1"/>
</dbReference>
<evidence type="ECO:0000259" key="8">
    <source>
        <dbReference type="SMART" id="SM01072"/>
    </source>
</evidence>
<keyword evidence="5" id="KW-0175">Coiled coil</keyword>
<dbReference type="SMART" id="SM01072">
    <property type="entry name" value="CDC48_2"/>
    <property type="match status" value="1"/>
</dbReference>
<evidence type="ECO:0000313" key="11">
    <source>
        <dbReference type="Proteomes" id="UP000193355"/>
    </source>
</evidence>
<name>A0A1X7JS97_9BACT</name>
<dbReference type="SUPFAM" id="SSF54585">
    <property type="entry name" value="Cdc48 domain 2-like"/>
    <property type="match status" value="1"/>
</dbReference>
<evidence type="ECO:0000256" key="2">
    <source>
        <dbReference type="ARBA" id="ARBA00022737"/>
    </source>
</evidence>
<protein>
    <submittedName>
        <fullName evidence="10">Transitional endoplasmic reticulum ATPase</fullName>
    </submittedName>
</protein>
<feature type="domain" description="AAA+ ATPase" evidence="7">
    <location>
        <begin position="482"/>
        <end position="621"/>
    </location>
</feature>
<dbReference type="InterPro" id="IPR003593">
    <property type="entry name" value="AAA+_ATPase"/>
</dbReference>
<dbReference type="GO" id="GO:0005524">
    <property type="term" value="F:ATP binding"/>
    <property type="evidence" value="ECO:0007669"/>
    <property type="project" value="UniProtKB-KW"/>
</dbReference>
<dbReference type="InterPro" id="IPR003960">
    <property type="entry name" value="ATPase_AAA_CS"/>
</dbReference>
<comment type="similarity">
    <text evidence="1">Belongs to the AAA ATPase family. CDC48 subfamily.</text>
</comment>
<dbReference type="SUPFAM" id="SSF50692">
    <property type="entry name" value="ADC-like"/>
    <property type="match status" value="1"/>
</dbReference>
<dbReference type="PANTHER" id="PTHR23077">
    <property type="entry name" value="AAA-FAMILY ATPASE"/>
    <property type="match status" value="1"/>
</dbReference>
<dbReference type="InterPro" id="IPR003338">
    <property type="entry name" value="CDC4_N-term_subdom"/>
</dbReference>
<dbReference type="InterPro" id="IPR029067">
    <property type="entry name" value="CDC48_domain_2-like_sf"/>
</dbReference>
<dbReference type="FunFam" id="3.40.50.300:FF:001025">
    <property type="entry name" value="ATPase family, AAA domain-containing 2B"/>
    <property type="match status" value="1"/>
</dbReference>
<dbReference type="Gene3D" id="2.40.40.20">
    <property type="match status" value="1"/>
</dbReference>
<evidence type="ECO:0000256" key="5">
    <source>
        <dbReference type="ARBA" id="ARBA00023054"/>
    </source>
</evidence>
<keyword evidence="4 6" id="KW-0067">ATP-binding</keyword>
<keyword evidence="3 6" id="KW-0547">Nucleotide-binding</keyword>
<dbReference type="InterPro" id="IPR003959">
    <property type="entry name" value="ATPase_AAA_core"/>
</dbReference>
<dbReference type="FunFam" id="2.40.40.20:FF:000007">
    <property type="entry name" value="AAA family ATPase"/>
    <property type="match status" value="1"/>
</dbReference>
<dbReference type="SMART" id="SM01073">
    <property type="entry name" value="CDC48_N"/>
    <property type="match status" value="1"/>
</dbReference>
<reference evidence="11" key="1">
    <citation type="submission" date="2017-04" db="EMBL/GenBank/DDBJ databases">
        <authorList>
            <person name="Varghese N."/>
            <person name="Submissions S."/>
        </authorList>
    </citation>
    <scope>NUCLEOTIDE SEQUENCE [LARGE SCALE GENOMIC DNA]</scope>
    <source>
        <strain evidence="11">USBA 82</strain>
    </source>
</reference>
<feature type="domain" description="AAA+ ATPase" evidence="7">
    <location>
        <begin position="207"/>
        <end position="345"/>
    </location>
</feature>
<dbReference type="Pfam" id="PF00004">
    <property type="entry name" value="AAA"/>
    <property type="match status" value="2"/>
</dbReference>
<dbReference type="PROSITE" id="PS00674">
    <property type="entry name" value="AAA"/>
    <property type="match status" value="1"/>
</dbReference>
<dbReference type="InterPro" id="IPR050168">
    <property type="entry name" value="AAA_ATPase_domain"/>
</dbReference>
<dbReference type="InterPro" id="IPR004201">
    <property type="entry name" value="Cdc48_dom2"/>
</dbReference>
<evidence type="ECO:0000256" key="6">
    <source>
        <dbReference type="RuleBase" id="RU003651"/>
    </source>
</evidence>
<dbReference type="InterPro" id="IPR009010">
    <property type="entry name" value="Asp_de-COase-like_dom_sf"/>
</dbReference>
<evidence type="ECO:0000256" key="1">
    <source>
        <dbReference type="ARBA" id="ARBA00009833"/>
    </source>
</evidence>
<dbReference type="Pfam" id="PF02359">
    <property type="entry name" value="CDC48_N"/>
    <property type="match status" value="1"/>
</dbReference>
<dbReference type="NCBIfam" id="TIGR01243">
    <property type="entry name" value="CDC48"/>
    <property type="match status" value="1"/>
</dbReference>
<dbReference type="RefSeq" id="WP_085544635.1">
    <property type="nucleotide sequence ID" value="NZ_FXBB01000015.1"/>
</dbReference>
<dbReference type="Gene3D" id="1.10.8.60">
    <property type="match status" value="2"/>
</dbReference>
<proteinExistence type="inferred from homology"/>
<dbReference type="PANTHER" id="PTHR23077:SF171">
    <property type="entry name" value="NUCLEAR VALOSIN-CONTAINING PROTEIN-LIKE"/>
    <property type="match status" value="1"/>
</dbReference>
<dbReference type="GO" id="GO:0005737">
    <property type="term" value="C:cytoplasm"/>
    <property type="evidence" value="ECO:0007669"/>
    <property type="project" value="UniProtKB-ARBA"/>
</dbReference>
<dbReference type="SMART" id="SM00382">
    <property type="entry name" value="AAA"/>
    <property type="match status" value="2"/>
</dbReference>
<dbReference type="SUPFAM" id="SSF52540">
    <property type="entry name" value="P-loop containing nucleoside triphosphate hydrolases"/>
    <property type="match status" value="2"/>
</dbReference>
<dbReference type="EMBL" id="FXBB01000015">
    <property type="protein sequence ID" value="SMG30644.1"/>
    <property type="molecule type" value="Genomic_DNA"/>
</dbReference>
<dbReference type="Proteomes" id="UP000193355">
    <property type="component" value="Unassembled WGS sequence"/>
</dbReference>
<dbReference type="InterPro" id="IPR005938">
    <property type="entry name" value="AAA_ATPase_CDC48"/>
</dbReference>
<dbReference type="FunFam" id="1.10.8.60:FF:000057">
    <property type="entry name" value="AAA family ATPase, CDC48 subfamily"/>
    <property type="match status" value="1"/>
</dbReference>
<evidence type="ECO:0000259" key="9">
    <source>
        <dbReference type="SMART" id="SM01073"/>
    </source>
</evidence>
<evidence type="ECO:0000256" key="4">
    <source>
        <dbReference type="ARBA" id="ARBA00022840"/>
    </source>
</evidence>
<dbReference type="Gene3D" id="3.40.50.300">
    <property type="entry name" value="P-loop containing nucleotide triphosphate hydrolases"/>
    <property type="match status" value="2"/>
</dbReference>
<dbReference type="Pfam" id="PF17862">
    <property type="entry name" value="AAA_lid_3"/>
    <property type="match status" value="2"/>
</dbReference>